<reference evidence="2" key="1">
    <citation type="submission" date="2021-02" db="EMBL/GenBank/DDBJ databases">
        <authorList>
            <person name="Dougan E. K."/>
            <person name="Rhodes N."/>
            <person name="Thang M."/>
            <person name="Chan C."/>
        </authorList>
    </citation>
    <scope>NUCLEOTIDE SEQUENCE</scope>
</reference>
<dbReference type="Gene3D" id="1.20.890.10">
    <property type="entry name" value="cAMP-dependent protein kinase regulatory subunit, dimerization-anchoring domain"/>
    <property type="match status" value="1"/>
</dbReference>
<evidence type="ECO:0000313" key="2">
    <source>
        <dbReference type="EMBL" id="CAE7433859.1"/>
    </source>
</evidence>
<dbReference type="EMBL" id="CAJNJA010018893">
    <property type="protein sequence ID" value="CAE7433859.1"/>
    <property type="molecule type" value="Genomic_DNA"/>
</dbReference>
<sequence>MSHTVSRTQQQVFRDLKIDDGFFSQMLLPMAEAEGDFDVYLMEKGVMPLLLQGLDALSKHVDKVAQGTTMGSSKQKFNPLVWLAQYLLRNHPGRIHDHRTGTCPGQVLIALWMASPRKRSPVNHGECMGSDCLNLQAPNLSASGFASQISQPPLSAHGCGRQPPLRRSPKKRTS</sequence>
<dbReference type="AlphaFoldDB" id="A0A812RDG0"/>
<evidence type="ECO:0000256" key="1">
    <source>
        <dbReference type="SAM" id="MobiDB-lite"/>
    </source>
</evidence>
<keyword evidence="3" id="KW-1185">Reference proteome</keyword>
<name>A0A812RDG0_9DINO</name>
<evidence type="ECO:0000313" key="3">
    <source>
        <dbReference type="Proteomes" id="UP000601435"/>
    </source>
</evidence>
<dbReference type="OrthoDB" id="409957at2759"/>
<organism evidence="2 3">
    <name type="scientific">Symbiodinium necroappetens</name>
    <dbReference type="NCBI Taxonomy" id="1628268"/>
    <lineage>
        <taxon>Eukaryota</taxon>
        <taxon>Sar</taxon>
        <taxon>Alveolata</taxon>
        <taxon>Dinophyceae</taxon>
        <taxon>Suessiales</taxon>
        <taxon>Symbiodiniaceae</taxon>
        <taxon>Symbiodinium</taxon>
    </lineage>
</organism>
<protein>
    <submittedName>
        <fullName evidence="2">Uncharacterized protein</fullName>
    </submittedName>
</protein>
<gene>
    <name evidence="2" type="ORF">SNEC2469_LOCUS11905</name>
</gene>
<accession>A0A812RDG0</accession>
<dbReference type="CDD" id="cd22968">
    <property type="entry name" value="DD_EFCAB5"/>
    <property type="match status" value="1"/>
</dbReference>
<proteinExistence type="predicted"/>
<feature type="region of interest" description="Disordered" evidence="1">
    <location>
        <begin position="146"/>
        <end position="174"/>
    </location>
</feature>
<dbReference type="Proteomes" id="UP000601435">
    <property type="component" value="Unassembled WGS sequence"/>
</dbReference>
<comment type="caution">
    <text evidence="2">The sequence shown here is derived from an EMBL/GenBank/DDBJ whole genome shotgun (WGS) entry which is preliminary data.</text>
</comment>